<organism evidence="1">
    <name type="scientific">marine sediment metagenome</name>
    <dbReference type="NCBI Taxonomy" id="412755"/>
    <lineage>
        <taxon>unclassified sequences</taxon>
        <taxon>metagenomes</taxon>
        <taxon>ecological metagenomes</taxon>
    </lineage>
</organism>
<dbReference type="AlphaFoldDB" id="A0A0F9HX19"/>
<comment type="caution">
    <text evidence="1">The sequence shown here is derived from an EMBL/GenBank/DDBJ whole genome shotgun (WGS) entry which is preliminary data.</text>
</comment>
<reference evidence="1" key="1">
    <citation type="journal article" date="2015" name="Nature">
        <title>Complex archaea that bridge the gap between prokaryotes and eukaryotes.</title>
        <authorList>
            <person name="Spang A."/>
            <person name="Saw J.H."/>
            <person name="Jorgensen S.L."/>
            <person name="Zaremba-Niedzwiedzka K."/>
            <person name="Martijn J."/>
            <person name="Lind A.E."/>
            <person name="van Eijk R."/>
            <person name="Schleper C."/>
            <person name="Guy L."/>
            <person name="Ettema T.J."/>
        </authorList>
    </citation>
    <scope>NUCLEOTIDE SEQUENCE</scope>
</reference>
<evidence type="ECO:0000313" key="1">
    <source>
        <dbReference type="EMBL" id="KKL79652.1"/>
    </source>
</evidence>
<sequence>MSQKIKSSLYLAAFTIASLIYYNETNVDQTPQTVDMANADIEQVTSIDIEE</sequence>
<accession>A0A0F9HX19</accession>
<proteinExistence type="predicted"/>
<name>A0A0F9HX19_9ZZZZ</name>
<dbReference type="EMBL" id="LAZR01023104">
    <property type="protein sequence ID" value="KKL79652.1"/>
    <property type="molecule type" value="Genomic_DNA"/>
</dbReference>
<protein>
    <submittedName>
        <fullName evidence="1">Uncharacterized protein</fullName>
    </submittedName>
</protein>
<gene>
    <name evidence="1" type="ORF">LCGC14_2012660</name>
</gene>